<dbReference type="RefSeq" id="XP_043166286.1">
    <property type="nucleotide sequence ID" value="XM_043310351.1"/>
</dbReference>
<comment type="similarity">
    <text evidence="1">Belongs to the asteroid family.</text>
</comment>
<dbReference type="PANTHER" id="PTHR15665:SF1">
    <property type="entry name" value="PROTEIN ASTEROID HOMOLOG 1"/>
    <property type="match status" value="1"/>
</dbReference>
<dbReference type="Proteomes" id="UP000676310">
    <property type="component" value="Unassembled WGS sequence"/>
</dbReference>
<accession>A0A8J2MXK7</accession>
<gene>
    <name evidence="4" type="ORF">ALTATR162_LOCUS2745</name>
</gene>
<evidence type="ECO:0000313" key="5">
    <source>
        <dbReference type="Proteomes" id="UP000676310"/>
    </source>
</evidence>
<sequence>MGIQGLARRLEPYATRFSSEQLDGYSAVIDGPALAYYAHKLALASAASASRIPSYADIVAEAIHWLASLENANIKVSAIYFDGALPTSKRAERLSRTEANNRRVQQFRNNYATVSCPIPTYLGSISYAFLAPALQEALLDSPFASKTQTVPGEADDWCALHAKENARSIIFTSDTDLVLYNYSIDTLIVFLHDADVSAGIKAYSPNDIRKQLQVTSLVAFAYALLEGPQDSVKLLAHQAQGIDQSSELYINFARRYVAKVVNPSYMSGESNSPLALPQLDVRVSEFVHQALNGLETPFVYMPLLLEDPNQASAWNVGYDIRTLAYSLLAPKQDPIIHEYRRKAQSITVQEVSTYSSTNLPSPVKDLERQMRTLTEWAAAKSVRSDLAWPLFALSLVLAELNTPPAVALVQRVLNGDFDNSWAFVHLTARMHAALYSLRMLSQVIKVWLTLNTALDTKLYTTLSTLSTHMTDFPSIPRSLGVPGQAKRIVAEHDKLKGWIEEIYASAGVEVQREEVSNKKKKRQAREAERKKKKAETRLQGNGQGKRIVQSGFGVLSDG</sequence>
<feature type="region of interest" description="Disordered" evidence="2">
    <location>
        <begin position="514"/>
        <end position="558"/>
    </location>
</feature>
<feature type="domain" description="Asteroid" evidence="3">
    <location>
        <begin position="127"/>
        <end position="352"/>
    </location>
</feature>
<dbReference type="EMBL" id="CAJRGZ010000015">
    <property type="protein sequence ID" value="CAG5150695.1"/>
    <property type="molecule type" value="Genomic_DNA"/>
</dbReference>
<dbReference type="InterPro" id="IPR026832">
    <property type="entry name" value="Asteroid"/>
</dbReference>
<proteinExistence type="inferred from homology"/>
<dbReference type="SUPFAM" id="SSF88723">
    <property type="entry name" value="PIN domain-like"/>
    <property type="match status" value="1"/>
</dbReference>
<dbReference type="OrthoDB" id="5297549at2759"/>
<name>A0A8J2MXK7_9PLEO</name>
<dbReference type="Pfam" id="PF12813">
    <property type="entry name" value="XPG_I_2"/>
    <property type="match status" value="1"/>
</dbReference>
<dbReference type="GeneID" id="67014224"/>
<keyword evidence="5" id="KW-1185">Reference proteome</keyword>
<dbReference type="InterPro" id="IPR029060">
    <property type="entry name" value="PIN-like_dom_sf"/>
</dbReference>
<evidence type="ECO:0000256" key="1">
    <source>
        <dbReference type="ARBA" id="ARBA00007398"/>
    </source>
</evidence>
<comment type="caution">
    <text evidence="4">The sequence shown here is derived from an EMBL/GenBank/DDBJ whole genome shotgun (WGS) entry which is preliminary data.</text>
</comment>
<dbReference type="Gene3D" id="3.40.50.1010">
    <property type="entry name" value="5'-nuclease"/>
    <property type="match status" value="1"/>
</dbReference>
<dbReference type="InterPro" id="IPR039436">
    <property type="entry name" value="Asteroid_dom"/>
</dbReference>
<dbReference type="AlphaFoldDB" id="A0A8J2MXK7"/>
<evidence type="ECO:0000313" key="4">
    <source>
        <dbReference type="EMBL" id="CAG5150695.1"/>
    </source>
</evidence>
<dbReference type="PANTHER" id="PTHR15665">
    <property type="entry name" value="ASTEROID PROTEIN"/>
    <property type="match status" value="1"/>
</dbReference>
<organism evidence="4 5">
    <name type="scientific">Alternaria atra</name>
    <dbReference type="NCBI Taxonomy" id="119953"/>
    <lineage>
        <taxon>Eukaryota</taxon>
        <taxon>Fungi</taxon>
        <taxon>Dikarya</taxon>
        <taxon>Ascomycota</taxon>
        <taxon>Pezizomycotina</taxon>
        <taxon>Dothideomycetes</taxon>
        <taxon>Pleosporomycetidae</taxon>
        <taxon>Pleosporales</taxon>
        <taxon>Pleosporineae</taxon>
        <taxon>Pleosporaceae</taxon>
        <taxon>Alternaria</taxon>
        <taxon>Alternaria sect. Ulocladioides</taxon>
    </lineage>
</organism>
<reference evidence="4" key="1">
    <citation type="submission" date="2021-05" db="EMBL/GenBank/DDBJ databases">
        <authorList>
            <person name="Stam R."/>
        </authorList>
    </citation>
    <scope>NUCLEOTIDE SEQUENCE</scope>
    <source>
        <strain evidence="4">CS162</strain>
    </source>
</reference>
<evidence type="ECO:0000259" key="3">
    <source>
        <dbReference type="Pfam" id="PF12813"/>
    </source>
</evidence>
<protein>
    <recommendedName>
        <fullName evidence="3">Asteroid domain-containing protein</fullName>
    </recommendedName>
</protein>
<evidence type="ECO:0000256" key="2">
    <source>
        <dbReference type="SAM" id="MobiDB-lite"/>
    </source>
</evidence>